<evidence type="ECO:0000313" key="2">
    <source>
        <dbReference type="Proteomes" id="UP000198668"/>
    </source>
</evidence>
<dbReference type="AlphaFoldDB" id="A0A1I3E0A4"/>
<protein>
    <submittedName>
        <fullName evidence="1">Uncharacterized protein</fullName>
    </submittedName>
</protein>
<evidence type="ECO:0000313" key="1">
    <source>
        <dbReference type="EMBL" id="SFH92430.1"/>
    </source>
</evidence>
<accession>A0A1I3E0A4</accession>
<organism evidence="1 2">
    <name type="scientific">Pisciglobus halotolerans</name>
    <dbReference type="NCBI Taxonomy" id="745365"/>
    <lineage>
        <taxon>Bacteria</taxon>
        <taxon>Bacillati</taxon>
        <taxon>Bacillota</taxon>
        <taxon>Bacilli</taxon>
        <taxon>Lactobacillales</taxon>
        <taxon>Carnobacteriaceae</taxon>
    </lineage>
</organism>
<feature type="non-terminal residue" evidence="1">
    <location>
        <position position="96"/>
    </location>
</feature>
<proteinExistence type="predicted"/>
<name>A0A1I3E0A4_9LACT</name>
<keyword evidence="2" id="KW-1185">Reference proteome</keyword>
<gene>
    <name evidence="1" type="ORF">SAMN04489868_1621</name>
</gene>
<dbReference type="Proteomes" id="UP000198668">
    <property type="component" value="Unassembled WGS sequence"/>
</dbReference>
<sequence>MMMLTQTHQEGAVLMSIIQEMMETITKEMKLIFDQAVSGKSAFNDVIFDIQELMRKSGVELAEDLFSLLDETINESTQRKKDWHIQRKADEKVVST</sequence>
<dbReference type="EMBL" id="FOQE01000062">
    <property type="protein sequence ID" value="SFH92430.1"/>
    <property type="molecule type" value="Genomic_DNA"/>
</dbReference>
<reference evidence="1 2" key="1">
    <citation type="submission" date="2016-10" db="EMBL/GenBank/DDBJ databases">
        <authorList>
            <person name="de Groot N.N."/>
        </authorList>
    </citation>
    <scope>NUCLEOTIDE SEQUENCE [LARGE SCALE GENOMIC DNA]</scope>
    <source>
        <strain evidence="1 2">DSM 27630</strain>
    </source>
</reference>